<reference evidence="1 2" key="1">
    <citation type="submission" date="2018-05" db="EMBL/GenBank/DDBJ databases">
        <title>Spiribacter halobius sp. nov., a moderately halophilic bacterium isolated from marine solar saltern.</title>
        <authorList>
            <person name="Zheng W.-S."/>
            <person name="Lu D.-C."/>
            <person name="Du Z.-J."/>
        </authorList>
    </citation>
    <scope>NUCLEOTIDE SEQUENCE [LARGE SCALE GENOMIC DNA]</scope>
    <source>
        <strain evidence="1 2">E85</strain>
    </source>
</reference>
<dbReference type="InterPro" id="IPR036748">
    <property type="entry name" value="MTH938-like_sf"/>
</dbReference>
<dbReference type="Proteomes" id="UP000245474">
    <property type="component" value="Unassembled WGS sequence"/>
</dbReference>
<comment type="caution">
    <text evidence="1">The sequence shown here is derived from an EMBL/GenBank/DDBJ whole genome shotgun (WGS) entry which is preliminary data.</text>
</comment>
<dbReference type="AlphaFoldDB" id="A0A2U2N4M5"/>
<dbReference type="SUPFAM" id="SSF64076">
    <property type="entry name" value="MTH938-like"/>
    <property type="match status" value="1"/>
</dbReference>
<dbReference type="Pfam" id="PF04430">
    <property type="entry name" value="DUF498"/>
    <property type="match status" value="1"/>
</dbReference>
<accession>A0A2U2N4M5</accession>
<dbReference type="InterPro" id="IPR007523">
    <property type="entry name" value="NDUFAF3/AAMDC"/>
</dbReference>
<dbReference type="CDD" id="cd05560">
    <property type="entry name" value="Xcc1710_like"/>
    <property type="match status" value="1"/>
</dbReference>
<organism evidence="1 2">
    <name type="scientific">Sediminicurvatus halobius</name>
    <dbReference type="NCBI Taxonomy" id="2182432"/>
    <lineage>
        <taxon>Bacteria</taxon>
        <taxon>Pseudomonadati</taxon>
        <taxon>Pseudomonadota</taxon>
        <taxon>Gammaproteobacteria</taxon>
        <taxon>Chromatiales</taxon>
        <taxon>Ectothiorhodospiraceae</taxon>
        <taxon>Sediminicurvatus</taxon>
    </lineage>
</organism>
<protein>
    <recommendedName>
        <fullName evidence="3">Xcc1710-like domain-containing protein</fullName>
    </recommendedName>
</protein>
<gene>
    <name evidence="1" type="ORF">DEM34_06985</name>
</gene>
<dbReference type="PANTHER" id="PTHR21192:SF2">
    <property type="entry name" value="NADH DEHYDROGENASE [UBIQUINONE] 1 ALPHA SUBCOMPLEX ASSEMBLY FACTOR 3"/>
    <property type="match status" value="1"/>
</dbReference>
<keyword evidence="2" id="KW-1185">Reference proteome</keyword>
<name>A0A2U2N4M5_9GAMM</name>
<dbReference type="Gene3D" id="3.40.1230.10">
    <property type="entry name" value="MTH938-like"/>
    <property type="match status" value="1"/>
</dbReference>
<sequence length="125" mass="13761">MKMTMDSGEGAYQVRSYGPGRIQVNQGVYTTSLVLSPDTLISEWAPQRLEELTASHLDTALELEPEVVLLGTGERQQFPQRELMLAFISRGIGLEVMDTASACRTYNILMSEGRKVVAALIVEPS</sequence>
<evidence type="ECO:0000313" key="1">
    <source>
        <dbReference type="EMBL" id="PWG63934.1"/>
    </source>
</evidence>
<dbReference type="PANTHER" id="PTHR21192">
    <property type="entry name" value="NUCLEAR PROTEIN E3-3"/>
    <property type="match status" value="1"/>
</dbReference>
<evidence type="ECO:0008006" key="3">
    <source>
        <dbReference type="Google" id="ProtNLM"/>
    </source>
</evidence>
<dbReference type="OrthoDB" id="9800373at2"/>
<evidence type="ECO:0000313" key="2">
    <source>
        <dbReference type="Proteomes" id="UP000245474"/>
    </source>
</evidence>
<dbReference type="EMBL" id="QFFI01000008">
    <property type="protein sequence ID" value="PWG63934.1"/>
    <property type="molecule type" value="Genomic_DNA"/>
</dbReference>
<proteinExistence type="predicted"/>